<accession>A0A0A8XRY1</accession>
<dbReference type="EMBL" id="GBRH01282357">
    <property type="protein sequence ID" value="JAD15538.1"/>
    <property type="molecule type" value="Transcribed_RNA"/>
</dbReference>
<proteinExistence type="predicted"/>
<dbReference type="AlphaFoldDB" id="A0A0A8XRY1"/>
<name>A0A0A8XRY1_ARUDO</name>
<protein>
    <submittedName>
        <fullName evidence="1">Uncharacterized protein</fullName>
    </submittedName>
</protein>
<sequence length="68" mass="8169">MERDLSTIVTLCASAYPNIEYKCKCWIVGFSWAAMVLKRSLVLHYALQEWGQEWWSTWDWRAIIWLTL</sequence>
<reference evidence="1" key="2">
    <citation type="journal article" date="2015" name="Data Brief">
        <title>Shoot transcriptome of the giant reed, Arundo donax.</title>
        <authorList>
            <person name="Barrero R.A."/>
            <person name="Guerrero F.D."/>
            <person name="Moolhuijzen P."/>
            <person name="Goolsby J.A."/>
            <person name="Tidwell J."/>
            <person name="Bellgard S.E."/>
            <person name="Bellgard M.I."/>
        </authorList>
    </citation>
    <scope>NUCLEOTIDE SEQUENCE</scope>
    <source>
        <tissue evidence="1">Shoot tissue taken approximately 20 cm above the soil surface</tissue>
    </source>
</reference>
<organism evidence="1">
    <name type="scientific">Arundo donax</name>
    <name type="common">Giant reed</name>
    <name type="synonym">Donax arundinaceus</name>
    <dbReference type="NCBI Taxonomy" id="35708"/>
    <lineage>
        <taxon>Eukaryota</taxon>
        <taxon>Viridiplantae</taxon>
        <taxon>Streptophyta</taxon>
        <taxon>Embryophyta</taxon>
        <taxon>Tracheophyta</taxon>
        <taxon>Spermatophyta</taxon>
        <taxon>Magnoliopsida</taxon>
        <taxon>Liliopsida</taxon>
        <taxon>Poales</taxon>
        <taxon>Poaceae</taxon>
        <taxon>PACMAD clade</taxon>
        <taxon>Arundinoideae</taxon>
        <taxon>Arundineae</taxon>
        <taxon>Arundo</taxon>
    </lineage>
</organism>
<reference evidence="1" key="1">
    <citation type="submission" date="2014-09" db="EMBL/GenBank/DDBJ databases">
        <authorList>
            <person name="Magalhaes I.L.F."/>
            <person name="Oliveira U."/>
            <person name="Santos F.R."/>
            <person name="Vidigal T.H.D.A."/>
            <person name="Brescovit A.D."/>
            <person name="Santos A.J."/>
        </authorList>
    </citation>
    <scope>NUCLEOTIDE SEQUENCE</scope>
    <source>
        <tissue evidence="1">Shoot tissue taken approximately 20 cm above the soil surface</tissue>
    </source>
</reference>
<evidence type="ECO:0000313" key="1">
    <source>
        <dbReference type="EMBL" id="JAD15538.1"/>
    </source>
</evidence>